<protein>
    <submittedName>
        <fullName evidence="1">SAM-dependent methyltransferase</fullName>
    </submittedName>
</protein>
<dbReference type="Pfam" id="PF13578">
    <property type="entry name" value="Methyltransf_24"/>
    <property type="match status" value="1"/>
</dbReference>
<proteinExistence type="predicted"/>
<dbReference type="SUPFAM" id="SSF53335">
    <property type="entry name" value="S-adenosyl-L-methionine-dependent methyltransferases"/>
    <property type="match status" value="1"/>
</dbReference>
<dbReference type="Gene3D" id="3.40.50.150">
    <property type="entry name" value="Vaccinia Virus protein VP39"/>
    <property type="match status" value="1"/>
</dbReference>
<dbReference type="EMBL" id="MBTA01000005">
    <property type="protein sequence ID" value="RKD18196.1"/>
    <property type="molecule type" value="Genomic_DNA"/>
</dbReference>
<organism evidence="1 2">
    <name type="scientific">Pelobium manganitolerans</name>
    <dbReference type="NCBI Taxonomy" id="1842495"/>
    <lineage>
        <taxon>Bacteria</taxon>
        <taxon>Pseudomonadati</taxon>
        <taxon>Bacteroidota</taxon>
        <taxon>Sphingobacteriia</taxon>
        <taxon>Sphingobacteriales</taxon>
        <taxon>Sphingobacteriaceae</taxon>
        <taxon>Pelobium</taxon>
    </lineage>
</organism>
<dbReference type="AlphaFoldDB" id="A0A419S8E3"/>
<dbReference type="PANTHER" id="PTHR43836:SF2">
    <property type="entry name" value="CATECHOL O-METHYLTRANSFERASE 1-RELATED"/>
    <property type="match status" value="1"/>
</dbReference>
<accession>A0A419S8E3</accession>
<dbReference type="PANTHER" id="PTHR43836">
    <property type="entry name" value="CATECHOL O-METHYLTRANSFERASE 1-RELATED"/>
    <property type="match status" value="1"/>
</dbReference>
<evidence type="ECO:0000313" key="1">
    <source>
        <dbReference type="EMBL" id="RKD18196.1"/>
    </source>
</evidence>
<reference evidence="1 2" key="1">
    <citation type="submission" date="2016-07" db="EMBL/GenBank/DDBJ databases">
        <title>Genome of Pelobium manganitolerans.</title>
        <authorList>
            <person name="Wu S."/>
            <person name="Wang G."/>
        </authorList>
    </citation>
    <scope>NUCLEOTIDE SEQUENCE [LARGE SCALE GENOMIC DNA]</scope>
    <source>
        <strain evidence="1 2">YS-25</strain>
    </source>
</reference>
<keyword evidence="2" id="KW-1185">Reference proteome</keyword>
<evidence type="ECO:0000313" key="2">
    <source>
        <dbReference type="Proteomes" id="UP000283433"/>
    </source>
</evidence>
<sequence length="261" mass="29868">MLNTTLFSNYIKHILNAKSRHGTHSPFVYRLVDEVIYDFSAKEAYADLENLRKQLLKDERVITVTDLGAGSHINNQKQKAVKSIAKNALKPKKLAQLLYRLAKEFNPKQILELGTCLGLTSAYFAKALPQAKVVTMEGCPQTAQIAQENWQKLGINNVEVIVGNFDETLAPFIAQQQNLDFVFIDGNHRKEATLNYFNLCLPKVHEHSVLVFDDIYWSKGMQQAWEQIKAHPQVSVSIDLFWIGLVFFRKGQARQDFKIRF</sequence>
<name>A0A419S8E3_9SPHI</name>
<gene>
    <name evidence="1" type="ORF">BCY91_15415</name>
</gene>
<dbReference type="Proteomes" id="UP000283433">
    <property type="component" value="Unassembled WGS sequence"/>
</dbReference>
<keyword evidence="1" id="KW-0489">Methyltransferase</keyword>
<dbReference type="InterPro" id="IPR029063">
    <property type="entry name" value="SAM-dependent_MTases_sf"/>
</dbReference>
<comment type="caution">
    <text evidence="1">The sequence shown here is derived from an EMBL/GenBank/DDBJ whole genome shotgun (WGS) entry which is preliminary data.</text>
</comment>
<dbReference type="OrthoDB" id="5464618at2"/>
<dbReference type="GO" id="GO:0032259">
    <property type="term" value="P:methylation"/>
    <property type="evidence" value="ECO:0007669"/>
    <property type="project" value="UniProtKB-KW"/>
</dbReference>
<dbReference type="RefSeq" id="WP_120180912.1">
    <property type="nucleotide sequence ID" value="NZ_MBTA01000005.1"/>
</dbReference>
<dbReference type="GO" id="GO:0008171">
    <property type="term" value="F:O-methyltransferase activity"/>
    <property type="evidence" value="ECO:0007669"/>
    <property type="project" value="TreeGrafter"/>
</dbReference>
<keyword evidence="1" id="KW-0808">Transferase</keyword>